<keyword evidence="3" id="KW-1185">Reference proteome</keyword>
<dbReference type="EMBL" id="WMII01000023">
    <property type="protein sequence ID" value="MTH66171.1"/>
    <property type="molecule type" value="Genomic_DNA"/>
</dbReference>
<dbReference type="InterPro" id="IPR010522">
    <property type="entry name" value="RepC_bac"/>
</dbReference>
<sequence>MASGKTSPPKSSHIRRRRTGGARTVDLSHARMDRAHALVPGLFRSLGPGDRKRLKLHITYDYGHGEKLEFCGFEPLGVLDMRVFQGLVALAGPDGWILEDSQKASEIGQTLLTRLYEPADEEIRNAIVKPRSVEVQDSLRRLAREIGIDEGGNAIRLIRKSIERLFAVTIFVESGGKRIGSRLLSAYLSDDDTGGLRVAFNPRLAQAIIGGGAHARIDMMEARALETDPARLIHQRISAFIDPGKSCKVSAETLAGYVWPDAAETTRAARSRITKVRKVVDELRSATGWNITEIKPDQWRFVRPRLIEYNV</sequence>
<evidence type="ECO:0000256" key="1">
    <source>
        <dbReference type="SAM" id="MobiDB-lite"/>
    </source>
</evidence>
<gene>
    <name evidence="2" type="ORF">GL284_18095</name>
</gene>
<dbReference type="Pfam" id="PF06504">
    <property type="entry name" value="RepC"/>
    <property type="match status" value="1"/>
</dbReference>
<feature type="compositionally biased region" description="Polar residues" evidence="1">
    <location>
        <begin position="1"/>
        <end position="10"/>
    </location>
</feature>
<protein>
    <submittedName>
        <fullName evidence="2">Replication protein C</fullName>
    </submittedName>
</protein>
<reference evidence="2 3" key="1">
    <citation type="submission" date="2019-11" db="EMBL/GenBank/DDBJ databases">
        <authorList>
            <person name="Dong K."/>
        </authorList>
    </citation>
    <scope>NUCLEOTIDE SEQUENCE [LARGE SCALE GENOMIC DNA]</scope>
    <source>
        <strain evidence="2 3">DK608</strain>
    </source>
</reference>
<evidence type="ECO:0000313" key="3">
    <source>
        <dbReference type="Proteomes" id="UP000478740"/>
    </source>
</evidence>
<dbReference type="Proteomes" id="UP000478740">
    <property type="component" value="Unassembled WGS sequence"/>
</dbReference>
<accession>A0A6L6J2P5</accession>
<dbReference type="AlphaFoldDB" id="A0A6L6J2P5"/>
<organism evidence="2 3">
    <name type="scientific">Paracoccus shanxieyensis</name>
    <dbReference type="NCBI Taxonomy" id="2675752"/>
    <lineage>
        <taxon>Bacteria</taxon>
        <taxon>Pseudomonadati</taxon>
        <taxon>Pseudomonadota</taxon>
        <taxon>Alphaproteobacteria</taxon>
        <taxon>Rhodobacterales</taxon>
        <taxon>Paracoccaceae</taxon>
        <taxon>Paracoccus</taxon>
    </lineage>
</organism>
<comment type="caution">
    <text evidence="2">The sequence shown here is derived from an EMBL/GenBank/DDBJ whole genome shotgun (WGS) entry which is preliminary data.</text>
</comment>
<evidence type="ECO:0000313" key="2">
    <source>
        <dbReference type="EMBL" id="MTH66171.1"/>
    </source>
</evidence>
<feature type="region of interest" description="Disordered" evidence="1">
    <location>
        <begin position="1"/>
        <end position="23"/>
    </location>
</feature>
<proteinExistence type="predicted"/>
<name>A0A6L6J2P5_9RHOB</name>